<dbReference type="RefSeq" id="WP_062164062.1">
    <property type="nucleotide sequence ID" value="NZ_AP014690.1"/>
</dbReference>
<accession>A0AAN4U2C4</accession>
<gene>
    <name evidence="2" type="ORF">ABO01nite_12990</name>
</gene>
<dbReference type="EMBL" id="BJVS01000003">
    <property type="protein sequence ID" value="GEL53292.1"/>
    <property type="molecule type" value="Genomic_DNA"/>
</dbReference>
<sequence length="158" mass="17620">MPAHCVFYLNERDVSVLTCVGFGSFPAYSGSGDFTNRPAAASNRNNGPLPTGLYHILDRQCGGRLGVVRDHVGDFFAGTHRQDWFALYRDDGIIDDQTSIDGIRRGAFRLHPVGFWGISKGCITLPETHDFYRLREFLLAQSPAYVNGMRSYGTLDVR</sequence>
<evidence type="ECO:0000259" key="1">
    <source>
        <dbReference type="Pfam" id="PF10908"/>
    </source>
</evidence>
<organism evidence="2 3">
    <name type="scientific">Asaia bogorensis NBRC 16594</name>
    <dbReference type="NCBI Taxonomy" id="1231624"/>
    <lineage>
        <taxon>Bacteria</taxon>
        <taxon>Pseudomonadati</taxon>
        <taxon>Pseudomonadota</taxon>
        <taxon>Alphaproteobacteria</taxon>
        <taxon>Acetobacterales</taxon>
        <taxon>Acetobacteraceae</taxon>
        <taxon>Asaia</taxon>
    </lineage>
</organism>
<reference evidence="2 3" key="1">
    <citation type="submission" date="2019-07" db="EMBL/GenBank/DDBJ databases">
        <title>Whole genome shotgun sequence of Asaia bogorensis NBRC 16594.</title>
        <authorList>
            <person name="Hosoyama A."/>
            <person name="Uohara A."/>
            <person name="Ohji S."/>
            <person name="Ichikawa N."/>
        </authorList>
    </citation>
    <scope>NUCLEOTIDE SEQUENCE [LARGE SCALE GENOMIC DNA]</scope>
    <source>
        <strain evidence="2 3">NBRC 16594</strain>
    </source>
</reference>
<dbReference type="InterPro" id="IPR021225">
    <property type="entry name" value="Tlde1_dom"/>
</dbReference>
<name>A0AAN4U2C4_9PROT</name>
<evidence type="ECO:0000313" key="2">
    <source>
        <dbReference type="EMBL" id="GEL53292.1"/>
    </source>
</evidence>
<dbReference type="Proteomes" id="UP000321287">
    <property type="component" value="Unassembled WGS sequence"/>
</dbReference>
<dbReference type="AlphaFoldDB" id="A0AAN4U2C4"/>
<dbReference type="GeneID" id="78225727"/>
<dbReference type="Pfam" id="PF10908">
    <property type="entry name" value="Tlde1_dom"/>
    <property type="match status" value="1"/>
</dbReference>
<protein>
    <recommendedName>
        <fullName evidence="1">Tlde1 domain-containing protein</fullName>
    </recommendedName>
</protein>
<comment type="caution">
    <text evidence="2">The sequence shown here is derived from an EMBL/GenBank/DDBJ whole genome shotgun (WGS) entry which is preliminary data.</text>
</comment>
<keyword evidence="3" id="KW-1185">Reference proteome</keyword>
<evidence type="ECO:0000313" key="3">
    <source>
        <dbReference type="Proteomes" id="UP000321287"/>
    </source>
</evidence>
<proteinExistence type="predicted"/>
<dbReference type="KEGG" id="abg:Asbog_00642"/>
<feature type="domain" description="Tlde1" evidence="1">
    <location>
        <begin position="25"/>
        <end position="145"/>
    </location>
</feature>